<keyword evidence="1" id="KW-0472">Membrane</keyword>
<protein>
    <submittedName>
        <fullName evidence="2">Uncharacterized protein</fullName>
    </submittedName>
</protein>
<accession>A0A182R2L6</accession>
<keyword evidence="1" id="KW-1133">Transmembrane helix</keyword>
<evidence type="ECO:0000313" key="2">
    <source>
        <dbReference type="EnsemblMetazoa" id="AFUN000407-PA"/>
    </source>
</evidence>
<feature type="transmembrane region" description="Helical" evidence="1">
    <location>
        <begin position="43"/>
        <end position="62"/>
    </location>
</feature>
<proteinExistence type="predicted"/>
<dbReference type="VEuPathDB" id="VectorBase:AFUN000407"/>
<dbReference type="AlphaFoldDB" id="A0A182R2L6"/>
<dbReference type="InterPro" id="IPR013880">
    <property type="entry name" value="Yos1"/>
</dbReference>
<evidence type="ECO:0000256" key="1">
    <source>
        <dbReference type="SAM" id="Phobius"/>
    </source>
</evidence>
<keyword evidence="1" id="KW-0812">Transmembrane</keyword>
<name>A0A182R2L6_ANOFN</name>
<dbReference type="Pfam" id="PF08571">
    <property type="entry name" value="Yos1"/>
    <property type="match status" value="1"/>
</dbReference>
<dbReference type="EnsemblMetazoa" id="AFUN000407-RA">
    <property type="protein sequence ID" value="AFUN000407-PA"/>
    <property type="gene ID" value="AFUN000407"/>
</dbReference>
<reference evidence="2" key="1">
    <citation type="submission" date="2020-05" db="UniProtKB">
        <authorList>
            <consortium name="EnsemblMetazoa"/>
        </authorList>
    </citation>
    <scope>IDENTIFICATION</scope>
    <source>
        <strain evidence="2">FUMOZ</strain>
    </source>
</reference>
<organism evidence="2">
    <name type="scientific">Anopheles funestus</name>
    <name type="common">African malaria mosquito</name>
    <dbReference type="NCBI Taxonomy" id="62324"/>
    <lineage>
        <taxon>Eukaryota</taxon>
        <taxon>Metazoa</taxon>
        <taxon>Ecdysozoa</taxon>
        <taxon>Arthropoda</taxon>
        <taxon>Hexapoda</taxon>
        <taxon>Insecta</taxon>
        <taxon>Pterygota</taxon>
        <taxon>Neoptera</taxon>
        <taxon>Endopterygota</taxon>
        <taxon>Diptera</taxon>
        <taxon>Nematocera</taxon>
        <taxon>Culicoidea</taxon>
        <taxon>Culicidae</taxon>
        <taxon>Anophelinae</taxon>
        <taxon>Anopheles</taxon>
    </lineage>
</organism>
<sequence length="63" mass="7202">MCFKRGEIPVQIWMGYVSAGARIRRTHVNQSTDMLLVRSIRTVAKIPLIFLNIIAIMFKLILG</sequence>